<keyword evidence="1 7" id="KW-0963">Cytoplasm</keyword>
<evidence type="ECO:0000259" key="10">
    <source>
        <dbReference type="PROSITE" id="PS50165"/>
    </source>
</evidence>
<dbReference type="Gene3D" id="3.30.420.340">
    <property type="entry name" value="UvrC, RNAse H endonuclease domain"/>
    <property type="match status" value="1"/>
</dbReference>
<dbReference type="Pfam" id="PF02151">
    <property type="entry name" value="UVR"/>
    <property type="match status" value="1"/>
</dbReference>
<evidence type="ECO:0000256" key="2">
    <source>
        <dbReference type="ARBA" id="ARBA00022763"/>
    </source>
</evidence>
<dbReference type="PROSITE" id="PS50164">
    <property type="entry name" value="GIY_YIG"/>
    <property type="match status" value="1"/>
</dbReference>
<dbReference type="GO" id="GO:0009380">
    <property type="term" value="C:excinuclease repair complex"/>
    <property type="evidence" value="ECO:0007669"/>
    <property type="project" value="InterPro"/>
</dbReference>
<dbReference type="InterPro" id="IPR036876">
    <property type="entry name" value="UVR_dom_sf"/>
</dbReference>
<keyword evidence="12" id="KW-1185">Reference proteome</keyword>
<name>A0A227KRI1_9BURK</name>
<dbReference type="InterPro" id="IPR000305">
    <property type="entry name" value="GIY-YIG_endonuc"/>
</dbReference>
<comment type="subunit">
    <text evidence="7">Interacts with UvrB in an incision complex.</text>
</comment>
<dbReference type="SMART" id="SM00465">
    <property type="entry name" value="GIYc"/>
    <property type="match status" value="1"/>
</dbReference>
<evidence type="ECO:0000259" key="8">
    <source>
        <dbReference type="PROSITE" id="PS50151"/>
    </source>
</evidence>
<comment type="caution">
    <text evidence="11">The sequence shown here is derived from an EMBL/GenBank/DDBJ whole genome shotgun (WGS) entry which is preliminary data.</text>
</comment>
<dbReference type="InterPro" id="IPR001943">
    <property type="entry name" value="UVR_dom"/>
</dbReference>
<dbReference type="RefSeq" id="WP_066591804.1">
    <property type="nucleotide sequence ID" value="NZ_CAJTBZ010000065.1"/>
</dbReference>
<dbReference type="EMBL" id="NHMP01000002">
    <property type="protein sequence ID" value="OXE50316.1"/>
    <property type="molecule type" value="Genomic_DNA"/>
</dbReference>
<dbReference type="GO" id="GO:0009432">
    <property type="term" value="P:SOS response"/>
    <property type="evidence" value="ECO:0007669"/>
    <property type="project" value="UniProtKB-UniRule"/>
</dbReference>
<proteinExistence type="inferred from homology"/>
<keyword evidence="6 7" id="KW-0742">SOS response</keyword>
<dbReference type="InterPro" id="IPR004791">
    <property type="entry name" value="UvrC"/>
</dbReference>
<dbReference type="SUPFAM" id="SSF47781">
    <property type="entry name" value="RuvA domain 2-like"/>
    <property type="match status" value="1"/>
</dbReference>
<comment type="similarity">
    <text evidence="7">Belongs to the UvrC family.</text>
</comment>
<reference evidence="12" key="1">
    <citation type="submission" date="2017-05" db="EMBL/GenBank/DDBJ databases">
        <title>Improved OligoMM genomes.</title>
        <authorList>
            <person name="Garzetti D."/>
        </authorList>
    </citation>
    <scope>NUCLEOTIDE SEQUENCE [LARGE SCALE GENOMIC DNA]</scope>
    <source>
        <strain evidence="12">YL45</strain>
    </source>
</reference>
<evidence type="ECO:0000256" key="3">
    <source>
        <dbReference type="ARBA" id="ARBA00022769"/>
    </source>
</evidence>
<protein>
    <recommendedName>
        <fullName evidence="7">UvrABC system protein C</fullName>
        <shortName evidence="7">Protein UvrC</shortName>
    </recommendedName>
    <alternativeName>
        <fullName evidence="7">Excinuclease ABC subunit C</fullName>
    </alternativeName>
</protein>
<dbReference type="Pfam" id="PF22920">
    <property type="entry name" value="UvrC_RNaseH"/>
    <property type="match status" value="1"/>
</dbReference>
<evidence type="ECO:0000256" key="6">
    <source>
        <dbReference type="ARBA" id="ARBA00023236"/>
    </source>
</evidence>
<dbReference type="PANTHER" id="PTHR30562">
    <property type="entry name" value="UVRC/OXIDOREDUCTASE"/>
    <property type="match status" value="1"/>
</dbReference>
<feature type="domain" description="GIY-YIG" evidence="9">
    <location>
        <begin position="27"/>
        <end position="104"/>
    </location>
</feature>
<dbReference type="AlphaFoldDB" id="A0A227KRI1"/>
<keyword evidence="4 7" id="KW-0267">Excision nuclease</keyword>
<dbReference type="GO" id="GO:0006289">
    <property type="term" value="P:nucleotide-excision repair"/>
    <property type="evidence" value="ECO:0007669"/>
    <property type="project" value="UniProtKB-UniRule"/>
</dbReference>
<gene>
    <name evidence="7" type="primary">uvrC</name>
    <name evidence="11" type="ORF">ADH67_04825</name>
</gene>
<sequence length="622" mass="69426">MTTNATNEKDAEARPFDASEFLKTLPRLPGVYRYFDAQGNLLYVGKARDLKRRVSSYFQKTLAPRTEMMVGLIARAEITVVNSEAEALILESNLIKSQSPRFNILFRDDKSYPYLKFSAGDFPRLSYFRGALDKKQTFFGPFPNATAAKEALNVVQKVFQIRVCENSVFNNRSRPCLLHQISRCSGPCCNCISQEEYAESVRLSKEFLRGESAEIQKTLQQKMERYAEKLEFEKAAAVRDQLAAISNVTQMQTMTATPDFNVDIIAAVIEGGQICVNLAMVRGGQHLGDRSIFPKFSKDTELPSVDEVIEAFVAQHYLEMDVPPVVLANVEENGDTISELLNALSPRTVYFARKPQGIRKKWLDLATMNARISLGRKLSEESHQVGRIEALTEALGLQFDREDYSNFKVECFDISHSSGEATQASCVVFANNKMDSSQYRRFNIHDVTPGDDYAAMRQVLTRRYSRVARGEAKLPTIVLVDGGRGQVSMACEVFDELGLDKNAIVGVAKGEGRKVGLEELIFADPDKLPLKLGKESAALMLIAQIRDEAHRFAITGMRAKRAKARNYSKIEDLEGVGPKRRKKLLAHFGSLKALSNASEEDIASVEGISHSIAKQIYSQLHG</sequence>
<evidence type="ECO:0000256" key="4">
    <source>
        <dbReference type="ARBA" id="ARBA00022881"/>
    </source>
</evidence>
<dbReference type="SUPFAM" id="SSF82771">
    <property type="entry name" value="GIY-YIG endonuclease"/>
    <property type="match status" value="1"/>
</dbReference>
<dbReference type="PANTHER" id="PTHR30562:SF1">
    <property type="entry name" value="UVRABC SYSTEM PROTEIN C"/>
    <property type="match status" value="1"/>
</dbReference>
<keyword evidence="2 7" id="KW-0227">DNA damage</keyword>
<keyword evidence="5 7" id="KW-0234">DNA repair</keyword>
<dbReference type="PROSITE" id="PS50151">
    <property type="entry name" value="UVR"/>
    <property type="match status" value="1"/>
</dbReference>
<dbReference type="Pfam" id="PF14520">
    <property type="entry name" value="HHH_5"/>
    <property type="match status" value="1"/>
</dbReference>
<comment type="function">
    <text evidence="7">The UvrABC repair system catalyzes the recognition and processing of DNA lesions. UvrC both incises the 5' and 3' sides of the lesion. The N-terminal half is responsible for the 3' incision and the C-terminal half is responsible for the 5' incision.</text>
</comment>
<dbReference type="SUPFAM" id="SSF46600">
    <property type="entry name" value="C-terminal UvrC-binding domain of UvrB"/>
    <property type="match status" value="1"/>
</dbReference>
<feature type="domain" description="UVR" evidence="8">
    <location>
        <begin position="213"/>
        <end position="248"/>
    </location>
</feature>
<dbReference type="Gene3D" id="4.10.860.10">
    <property type="entry name" value="UVR domain"/>
    <property type="match status" value="1"/>
</dbReference>
<dbReference type="CDD" id="cd10434">
    <property type="entry name" value="GIY-YIG_UvrC_Cho"/>
    <property type="match status" value="1"/>
</dbReference>
<keyword evidence="3 7" id="KW-0228">DNA excision</keyword>
<dbReference type="GO" id="GO:0003677">
    <property type="term" value="F:DNA binding"/>
    <property type="evidence" value="ECO:0007669"/>
    <property type="project" value="UniProtKB-UniRule"/>
</dbReference>
<accession>A0A227KRI1</accession>
<dbReference type="GO" id="GO:0005737">
    <property type="term" value="C:cytoplasm"/>
    <property type="evidence" value="ECO:0007669"/>
    <property type="project" value="UniProtKB-SubCell"/>
</dbReference>
<dbReference type="InterPro" id="IPR001162">
    <property type="entry name" value="UvrC_RNase_H_dom"/>
</dbReference>
<dbReference type="HAMAP" id="MF_00203">
    <property type="entry name" value="UvrC"/>
    <property type="match status" value="1"/>
</dbReference>
<dbReference type="InterPro" id="IPR038476">
    <property type="entry name" value="UvrC_RNase_H_dom_sf"/>
</dbReference>
<dbReference type="InterPro" id="IPR035901">
    <property type="entry name" value="GIY-YIG_endonuc_sf"/>
</dbReference>
<feature type="domain" description="UvrC family homology region profile" evidence="10">
    <location>
        <begin position="264"/>
        <end position="494"/>
    </location>
</feature>
<evidence type="ECO:0000256" key="1">
    <source>
        <dbReference type="ARBA" id="ARBA00022490"/>
    </source>
</evidence>
<dbReference type="Pfam" id="PF08459">
    <property type="entry name" value="UvrC_RNaseH_dom"/>
    <property type="match status" value="1"/>
</dbReference>
<comment type="subcellular location">
    <subcellularLocation>
        <location evidence="7">Cytoplasm</location>
    </subcellularLocation>
</comment>
<dbReference type="FunFam" id="3.40.1440.10:FF:000001">
    <property type="entry name" value="UvrABC system protein C"/>
    <property type="match status" value="1"/>
</dbReference>
<dbReference type="InterPro" id="IPR050066">
    <property type="entry name" value="UvrABC_protein_C"/>
</dbReference>
<dbReference type="Gene3D" id="3.40.1440.10">
    <property type="entry name" value="GIY-YIG endonuclease"/>
    <property type="match status" value="1"/>
</dbReference>
<dbReference type="PROSITE" id="PS50165">
    <property type="entry name" value="UVRC"/>
    <property type="match status" value="1"/>
</dbReference>
<dbReference type="InterPro" id="IPR010994">
    <property type="entry name" value="RuvA_2-like"/>
</dbReference>
<evidence type="ECO:0000313" key="12">
    <source>
        <dbReference type="Proteomes" id="UP000214610"/>
    </source>
</evidence>
<organism evidence="11 12">
    <name type="scientific">Turicimonas muris</name>
    <dbReference type="NCBI Taxonomy" id="1796652"/>
    <lineage>
        <taxon>Bacteria</taxon>
        <taxon>Pseudomonadati</taxon>
        <taxon>Pseudomonadota</taxon>
        <taxon>Betaproteobacteria</taxon>
        <taxon>Burkholderiales</taxon>
        <taxon>Sutterellaceae</taxon>
        <taxon>Turicimonas</taxon>
    </lineage>
</organism>
<dbReference type="FunFam" id="3.30.420.340:FF:000001">
    <property type="entry name" value="UvrABC system protein C"/>
    <property type="match status" value="1"/>
</dbReference>
<evidence type="ECO:0000259" key="9">
    <source>
        <dbReference type="PROSITE" id="PS50164"/>
    </source>
</evidence>
<dbReference type="NCBIfam" id="TIGR00194">
    <property type="entry name" value="uvrC"/>
    <property type="match status" value="1"/>
</dbReference>
<evidence type="ECO:0000256" key="7">
    <source>
        <dbReference type="HAMAP-Rule" id="MF_00203"/>
    </source>
</evidence>
<evidence type="ECO:0000256" key="5">
    <source>
        <dbReference type="ARBA" id="ARBA00023204"/>
    </source>
</evidence>
<evidence type="ECO:0000313" key="11">
    <source>
        <dbReference type="EMBL" id="OXE50316.1"/>
    </source>
</evidence>
<dbReference type="GO" id="GO:0009381">
    <property type="term" value="F:excinuclease ABC activity"/>
    <property type="evidence" value="ECO:0007669"/>
    <property type="project" value="UniProtKB-UniRule"/>
</dbReference>
<dbReference type="Pfam" id="PF01541">
    <property type="entry name" value="GIY-YIG"/>
    <property type="match status" value="1"/>
</dbReference>
<dbReference type="Proteomes" id="UP000214610">
    <property type="component" value="Unassembled WGS sequence"/>
</dbReference>
<dbReference type="InterPro" id="IPR047296">
    <property type="entry name" value="GIY-YIG_UvrC_Cho"/>
</dbReference>
<dbReference type="Gene3D" id="1.10.150.20">
    <property type="entry name" value="5' to 3' exonuclease, C-terminal subdomain"/>
    <property type="match status" value="1"/>
</dbReference>